<evidence type="ECO:0000313" key="3">
    <source>
        <dbReference type="Proteomes" id="UP001232117"/>
    </source>
</evidence>
<gene>
    <name evidence="2" type="ORF">MG292_02605</name>
</gene>
<keyword evidence="1" id="KW-0472">Membrane</keyword>
<sequence length="123" mass="14847">MKYINLFLDWLDVLMVSIATFKWIQKIRKNPENVKIKLNYYFYHRNSIIIIYWFLTGTSLLLGLNNLLIFCLIWLKFNLSIEGFYLGVIFVLVFTYVPRRIFIKIIEDHSRDVKRINPVLQIV</sequence>
<protein>
    <submittedName>
        <fullName evidence="2">Uncharacterized protein</fullName>
    </submittedName>
</protein>
<keyword evidence="3" id="KW-1185">Reference proteome</keyword>
<dbReference type="Proteomes" id="UP001232117">
    <property type="component" value="Chromosome"/>
</dbReference>
<feature type="transmembrane region" description="Helical" evidence="1">
    <location>
        <begin position="81"/>
        <end position="97"/>
    </location>
</feature>
<dbReference type="EMBL" id="CP092332">
    <property type="protein sequence ID" value="WGK95139.1"/>
    <property type="molecule type" value="Genomic_DNA"/>
</dbReference>
<dbReference type="RefSeq" id="WP_264534248.1">
    <property type="nucleotide sequence ID" value="NZ_CP092332.1"/>
</dbReference>
<name>A0ABY8N669_9FLAO</name>
<evidence type="ECO:0000313" key="2">
    <source>
        <dbReference type="EMBL" id="WGK95139.1"/>
    </source>
</evidence>
<reference evidence="2 3" key="1">
    <citation type="submission" date="2023-06" db="EMBL/GenBank/DDBJ databases">
        <title>Complete Genome Sequence of Flavobacterium keumense K3R-10.</title>
        <authorList>
            <person name="Jeong H."/>
            <person name="Jhang S.Y."/>
            <person name="Kim J.N."/>
        </authorList>
    </citation>
    <scope>NUCLEOTIDE SEQUENCE [LARGE SCALE GENOMIC DNA]</scope>
    <source>
        <strain evidence="2 3">K3R-10</strain>
    </source>
</reference>
<accession>A0ABY8N669</accession>
<feature type="transmembrane region" description="Helical" evidence="1">
    <location>
        <begin position="46"/>
        <end position="75"/>
    </location>
</feature>
<keyword evidence="1" id="KW-0812">Transmembrane</keyword>
<proteinExistence type="predicted"/>
<evidence type="ECO:0000256" key="1">
    <source>
        <dbReference type="SAM" id="Phobius"/>
    </source>
</evidence>
<organism evidence="2 3">
    <name type="scientific">Flavobacterium keumense</name>
    <dbReference type="NCBI Taxonomy" id="1306518"/>
    <lineage>
        <taxon>Bacteria</taxon>
        <taxon>Pseudomonadati</taxon>
        <taxon>Bacteroidota</taxon>
        <taxon>Flavobacteriia</taxon>
        <taxon>Flavobacteriales</taxon>
        <taxon>Flavobacteriaceae</taxon>
        <taxon>Flavobacterium</taxon>
    </lineage>
</organism>
<keyword evidence="1" id="KW-1133">Transmembrane helix</keyword>